<dbReference type="PANTHER" id="PTHR21240">
    <property type="entry name" value="2-AMINO-3-CARBOXYLMUCONATE-6-SEMIALDEHYDE DECARBOXYLASE"/>
    <property type="match status" value="1"/>
</dbReference>
<keyword evidence="3" id="KW-0378">Hydrolase</keyword>
<dbReference type="RefSeq" id="WP_154512268.1">
    <property type="nucleotide sequence ID" value="NZ_VUMH01000012.1"/>
</dbReference>
<evidence type="ECO:0000259" key="2">
    <source>
        <dbReference type="Pfam" id="PF04909"/>
    </source>
</evidence>
<feature type="domain" description="Amidohydrolase-related" evidence="2">
    <location>
        <begin position="74"/>
        <end position="277"/>
    </location>
</feature>
<name>A0A6L5XN00_9BACT</name>
<gene>
    <name evidence="3" type="ORF">FYJ44_11610</name>
</gene>
<accession>A0A6L5XN00</accession>
<dbReference type="AlphaFoldDB" id="A0A6L5XN00"/>
<evidence type="ECO:0000313" key="4">
    <source>
        <dbReference type="Proteomes" id="UP000477488"/>
    </source>
</evidence>
<dbReference type="EMBL" id="VUMH01000012">
    <property type="protein sequence ID" value="MSS28663.1"/>
    <property type="molecule type" value="Genomic_DNA"/>
</dbReference>
<comment type="caution">
    <text evidence="3">The sequence shown here is derived from an EMBL/GenBank/DDBJ whole genome shotgun (WGS) entry which is preliminary data.</text>
</comment>
<sequence>MKIIDFRFRPSTPDAVKGMLGNKVFGEMFELFHYADRAKPEPIEKIVGDMEKQGVVKGVVTGRDAETTYGLASANPGIVALMERNPDKFIGFAGLDPHKGMDALAELTRMVTKHGMRGAAIDPYLARIPASHARYYPIYAKCCELDVPIVITTGPATLVRDAVMDDAHPRHIDRVAADFPDLKIVISHGCYPWVNEAVMTVHRNRNVYMDLAEYEEQPFSEGYIQAANSLIGDKLLFASAAPFMDFQEQIALYKRLPFTPGVRENVMYNNAARLLGL</sequence>
<dbReference type="Proteomes" id="UP000477488">
    <property type="component" value="Unassembled WGS sequence"/>
</dbReference>
<evidence type="ECO:0000256" key="1">
    <source>
        <dbReference type="ARBA" id="ARBA00023239"/>
    </source>
</evidence>
<dbReference type="GO" id="GO:0016831">
    <property type="term" value="F:carboxy-lyase activity"/>
    <property type="evidence" value="ECO:0007669"/>
    <property type="project" value="InterPro"/>
</dbReference>
<dbReference type="Pfam" id="PF04909">
    <property type="entry name" value="Amidohydro_2"/>
    <property type="match status" value="1"/>
</dbReference>
<organism evidence="3 4">
    <name type="scientific">Desulfovibrio porci</name>
    <dbReference type="NCBI Taxonomy" id="2605782"/>
    <lineage>
        <taxon>Bacteria</taxon>
        <taxon>Pseudomonadati</taxon>
        <taxon>Thermodesulfobacteriota</taxon>
        <taxon>Desulfovibrionia</taxon>
        <taxon>Desulfovibrionales</taxon>
        <taxon>Desulfovibrionaceae</taxon>
        <taxon>Desulfovibrio</taxon>
    </lineage>
</organism>
<proteinExistence type="predicted"/>
<dbReference type="GO" id="GO:0016787">
    <property type="term" value="F:hydrolase activity"/>
    <property type="evidence" value="ECO:0007669"/>
    <property type="project" value="UniProtKB-KW"/>
</dbReference>
<protein>
    <submittedName>
        <fullName evidence="3">Amidohydrolase</fullName>
    </submittedName>
</protein>
<keyword evidence="1" id="KW-0456">Lyase</keyword>
<dbReference type="SUPFAM" id="SSF51556">
    <property type="entry name" value="Metallo-dependent hydrolases"/>
    <property type="match status" value="1"/>
</dbReference>
<dbReference type="InterPro" id="IPR032465">
    <property type="entry name" value="ACMSD"/>
</dbReference>
<reference evidence="3 4" key="1">
    <citation type="submission" date="2019-09" db="EMBL/GenBank/DDBJ databases">
        <title>In-depth cultivation of the pig gut microbiome towards novel bacterial diversity and tailored functional studies.</title>
        <authorList>
            <person name="Wylensek D."/>
            <person name="Hitch T.C.A."/>
            <person name="Clavel T."/>
        </authorList>
    </citation>
    <scope>NUCLEOTIDE SEQUENCE [LARGE SCALE GENOMIC DNA]</scope>
    <source>
        <strain evidence="3 4">PG-178-WT-4</strain>
    </source>
</reference>
<keyword evidence="4" id="KW-1185">Reference proteome</keyword>
<dbReference type="InterPro" id="IPR032466">
    <property type="entry name" value="Metal_Hydrolase"/>
</dbReference>
<dbReference type="PANTHER" id="PTHR21240:SF19">
    <property type="entry name" value="CATALYTIC_ HYDROLASE"/>
    <property type="match status" value="1"/>
</dbReference>
<dbReference type="InterPro" id="IPR006680">
    <property type="entry name" value="Amidohydro-rel"/>
</dbReference>
<evidence type="ECO:0000313" key="3">
    <source>
        <dbReference type="EMBL" id="MSS28663.1"/>
    </source>
</evidence>
<dbReference type="Gene3D" id="3.20.20.140">
    <property type="entry name" value="Metal-dependent hydrolases"/>
    <property type="match status" value="1"/>
</dbReference>